<dbReference type="Proteomes" id="UP001597483">
    <property type="component" value="Unassembled WGS sequence"/>
</dbReference>
<dbReference type="CDD" id="cd06261">
    <property type="entry name" value="TM_PBP2"/>
    <property type="match status" value="1"/>
</dbReference>
<feature type="transmembrane region" description="Helical" evidence="7">
    <location>
        <begin position="72"/>
        <end position="100"/>
    </location>
</feature>
<evidence type="ECO:0000259" key="8">
    <source>
        <dbReference type="PROSITE" id="PS50928"/>
    </source>
</evidence>
<reference evidence="10" key="1">
    <citation type="journal article" date="2019" name="Int. J. Syst. Evol. Microbiol.">
        <title>The Global Catalogue of Microorganisms (GCM) 10K type strain sequencing project: providing services to taxonomists for standard genome sequencing and annotation.</title>
        <authorList>
            <consortium name="The Broad Institute Genomics Platform"/>
            <consortium name="The Broad Institute Genome Sequencing Center for Infectious Disease"/>
            <person name="Wu L."/>
            <person name="Ma J."/>
        </authorList>
    </citation>
    <scope>NUCLEOTIDE SEQUENCE [LARGE SCALE GENOMIC DNA]</scope>
    <source>
        <strain evidence="10">CGMCC 4.7641</strain>
    </source>
</reference>
<organism evidence="9 10">
    <name type="scientific">Amycolatopsis silviterrae</name>
    <dbReference type="NCBI Taxonomy" id="1656914"/>
    <lineage>
        <taxon>Bacteria</taxon>
        <taxon>Bacillati</taxon>
        <taxon>Actinomycetota</taxon>
        <taxon>Actinomycetes</taxon>
        <taxon>Pseudonocardiales</taxon>
        <taxon>Pseudonocardiaceae</taxon>
        <taxon>Amycolatopsis</taxon>
    </lineage>
</organism>
<dbReference type="Pfam" id="PF00528">
    <property type="entry name" value="BPD_transp_1"/>
    <property type="match status" value="1"/>
</dbReference>
<dbReference type="InterPro" id="IPR035906">
    <property type="entry name" value="MetI-like_sf"/>
</dbReference>
<dbReference type="PANTHER" id="PTHR43386:SF23">
    <property type="entry name" value="ABC TRANSPORTER"/>
    <property type="match status" value="1"/>
</dbReference>
<keyword evidence="10" id="KW-1185">Reference proteome</keyword>
<dbReference type="SUPFAM" id="SSF161098">
    <property type="entry name" value="MetI-like"/>
    <property type="match status" value="1"/>
</dbReference>
<keyword evidence="5 7" id="KW-1133">Transmembrane helix</keyword>
<sequence>MADRRVAVWAAAGFVALLTVYAIAAPLVHPIDEAITDFAAADQGPGAAHWFGTDSSGRDLFTLVAKAMRVSLGISAATAVVSTIVGLVVGVAAGAFGGWWDRIGMRVADAMTAIPSLLLSLLIVSMFHGSVTAIVVSLVLTHWTAVARVVRAELLALRHTEYVEAARLRGLPALRIARIHFLPVAAGQASVAAVLLVAHAIWHESTLSFLGAGLPPHQASLGTLLSEAGEALLLGQWWRLVFPAGAIVAATLALSVLGRSFTAPRIANRTEAVA</sequence>
<evidence type="ECO:0000256" key="5">
    <source>
        <dbReference type="ARBA" id="ARBA00022989"/>
    </source>
</evidence>
<comment type="similarity">
    <text evidence="7">Belongs to the binding-protein-dependent transport system permease family.</text>
</comment>
<dbReference type="EMBL" id="JBHUKS010000011">
    <property type="protein sequence ID" value="MFD2468883.1"/>
    <property type="molecule type" value="Genomic_DNA"/>
</dbReference>
<feature type="domain" description="ABC transmembrane type-1" evidence="8">
    <location>
        <begin position="68"/>
        <end position="258"/>
    </location>
</feature>
<evidence type="ECO:0000256" key="4">
    <source>
        <dbReference type="ARBA" id="ARBA00022692"/>
    </source>
</evidence>
<dbReference type="InterPro" id="IPR050366">
    <property type="entry name" value="BP-dependent_transpt_permease"/>
</dbReference>
<keyword evidence="4 7" id="KW-0812">Transmembrane</keyword>
<accession>A0ABW5H6I1</accession>
<feature type="transmembrane region" description="Helical" evidence="7">
    <location>
        <begin position="237"/>
        <end position="257"/>
    </location>
</feature>
<evidence type="ECO:0000256" key="7">
    <source>
        <dbReference type="RuleBase" id="RU363032"/>
    </source>
</evidence>
<protein>
    <submittedName>
        <fullName evidence="9">ABC transporter permease</fullName>
    </submittedName>
</protein>
<dbReference type="InterPro" id="IPR000515">
    <property type="entry name" value="MetI-like"/>
</dbReference>
<dbReference type="PANTHER" id="PTHR43386">
    <property type="entry name" value="OLIGOPEPTIDE TRANSPORT SYSTEM PERMEASE PROTEIN APPC"/>
    <property type="match status" value="1"/>
</dbReference>
<comment type="subcellular location">
    <subcellularLocation>
        <location evidence="1 7">Cell membrane</location>
        <topology evidence="1 7">Multi-pass membrane protein</topology>
    </subcellularLocation>
</comment>
<keyword evidence="3" id="KW-1003">Cell membrane</keyword>
<dbReference type="PROSITE" id="PS50928">
    <property type="entry name" value="ABC_TM1"/>
    <property type="match status" value="1"/>
</dbReference>
<evidence type="ECO:0000313" key="10">
    <source>
        <dbReference type="Proteomes" id="UP001597483"/>
    </source>
</evidence>
<gene>
    <name evidence="9" type="ORF">ACFSVL_15950</name>
</gene>
<evidence type="ECO:0000313" key="9">
    <source>
        <dbReference type="EMBL" id="MFD2468883.1"/>
    </source>
</evidence>
<evidence type="ECO:0000256" key="3">
    <source>
        <dbReference type="ARBA" id="ARBA00022475"/>
    </source>
</evidence>
<keyword evidence="6 7" id="KW-0472">Membrane</keyword>
<evidence type="ECO:0000256" key="6">
    <source>
        <dbReference type="ARBA" id="ARBA00023136"/>
    </source>
</evidence>
<evidence type="ECO:0000256" key="1">
    <source>
        <dbReference type="ARBA" id="ARBA00004651"/>
    </source>
</evidence>
<name>A0ABW5H6I1_9PSEU</name>
<dbReference type="Gene3D" id="1.10.3720.10">
    <property type="entry name" value="MetI-like"/>
    <property type="match status" value="1"/>
</dbReference>
<dbReference type="RefSeq" id="WP_378304825.1">
    <property type="nucleotide sequence ID" value="NZ_JBHUKS010000011.1"/>
</dbReference>
<proteinExistence type="inferred from homology"/>
<comment type="caution">
    <text evidence="9">The sequence shown here is derived from an EMBL/GenBank/DDBJ whole genome shotgun (WGS) entry which is preliminary data.</text>
</comment>
<keyword evidence="2 7" id="KW-0813">Transport</keyword>
<evidence type="ECO:0000256" key="2">
    <source>
        <dbReference type="ARBA" id="ARBA00022448"/>
    </source>
</evidence>